<dbReference type="Pfam" id="PF00335">
    <property type="entry name" value="Tetraspanin"/>
    <property type="match status" value="1"/>
</dbReference>
<feature type="transmembrane region" description="Helical" evidence="6">
    <location>
        <begin position="7"/>
        <end position="30"/>
    </location>
</feature>
<evidence type="ECO:0000256" key="1">
    <source>
        <dbReference type="ARBA" id="ARBA00004141"/>
    </source>
</evidence>
<feature type="transmembrane region" description="Helical" evidence="6">
    <location>
        <begin position="73"/>
        <end position="97"/>
    </location>
</feature>
<evidence type="ECO:0000256" key="3">
    <source>
        <dbReference type="ARBA" id="ARBA00022692"/>
    </source>
</evidence>
<dbReference type="KEGG" id="qlo:115965501"/>
<evidence type="ECO:0000256" key="6">
    <source>
        <dbReference type="SAM" id="Phobius"/>
    </source>
</evidence>
<dbReference type="PANTHER" id="PTHR32191">
    <property type="entry name" value="TETRASPANIN-8-RELATED"/>
    <property type="match status" value="1"/>
</dbReference>
<sequence>MFRISNTVVVILNCCTLVVGLAAISSSAYFHFHANTTDCQRVLQTPLLIVGVFFFVVSILGIVGAACRINSVLYTYLFFVFLLIVGLIAFTVFALLVTNKGLGQAVSGRGYKEYRVADFSHWLQRYVNKGQNWEKIKSCLAESGVCGSLGNGNKLMNVADFYKLNLSPIQSGCCKPPSYCEFIYKNATYWQVPKSGPATPDSDCTTWSNKQDKLCYDCKSCKGGVLANIRKEWRRFAIINTFITIFIILVYCVGCCATKNNRPEFKYARHSGSGYP</sequence>
<dbReference type="FunCoup" id="A0A7N2MQ20">
    <property type="interactions" value="64"/>
</dbReference>
<evidence type="ECO:0000256" key="2">
    <source>
        <dbReference type="ARBA" id="ARBA00006840"/>
    </source>
</evidence>
<evidence type="ECO:0000256" key="4">
    <source>
        <dbReference type="ARBA" id="ARBA00022989"/>
    </source>
</evidence>
<comment type="subcellular location">
    <subcellularLocation>
        <location evidence="1">Membrane</location>
        <topology evidence="1">Multi-pass membrane protein</topology>
    </subcellularLocation>
</comment>
<dbReference type="EMBL" id="LRBV02000010">
    <property type="status" value="NOT_ANNOTATED_CDS"/>
    <property type="molecule type" value="Genomic_DNA"/>
</dbReference>
<feature type="transmembrane region" description="Helical" evidence="6">
    <location>
        <begin position="236"/>
        <end position="257"/>
    </location>
</feature>
<dbReference type="Gramene" id="QL10p022066:mrna">
    <property type="protein sequence ID" value="QL10p022066:mrna"/>
    <property type="gene ID" value="QL10p022066"/>
</dbReference>
<dbReference type="EnsemblPlants" id="QL10p022066:mrna">
    <property type="protein sequence ID" value="QL10p022066:mrna"/>
    <property type="gene ID" value="QL10p022066"/>
</dbReference>
<dbReference type="InterPro" id="IPR018499">
    <property type="entry name" value="Tetraspanin/Peripherin"/>
</dbReference>
<keyword evidence="5 6" id="KW-0472">Membrane</keyword>
<dbReference type="GO" id="GO:0009734">
    <property type="term" value="P:auxin-activated signaling pathway"/>
    <property type="evidence" value="ECO:0007669"/>
    <property type="project" value="InterPro"/>
</dbReference>
<proteinExistence type="inferred from homology"/>
<comment type="similarity">
    <text evidence="2">Belongs to the tetraspanin (TM4SF) family.</text>
</comment>
<dbReference type="RefSeq" id="XP_030940604.1">
    <property type="nucleotide sequence ID" value="XM_031084744.1"/>
</dbReference>
<dbReference type="Proteomes" id="UP000594261">
    <property type="component" value="Chromosome 10"/>
</dbReference>
<reference evidence="7" key="2">
    <citation type="submission" date="2021-01" db="UniProtKB">
        <authorList>
            <consortium name="EnsemblPlants"/>
        </authorList>
    </citation>
    <scope>IDENTIFICATION</scope>
</reference>
<accession>A0A7N2MQ20</accession>
<dbReference type="OMA" id="CCKPPVY"/>
<dbReference type="AlphaFoldDB" id="A0A7N2MQ20"/>
<evidence type="ECO:0000313" key="8">
    <source>
        <dbReference type="Proteomes" id="UP000594261"/>
    </source>
</evidence>
<feature type="transmembrane region" description="Helical" evidence="6">
    <location>
        <begin position="42"/>
        <end position="66"/>
    </location>
</feature>
<evidence type="ECO:0000313" key="7">
    <source>
        <dbReference type="EnsemblPlants" id="QL10p022066:mrna"/>
    </source>
</evidence>
<name>A0A7N2MQ20_QUELO</name>
<dbReference type="GO" id="GO:0016020">
    <property type="term" value="C:membrane"/>
    <property type="evidence" value="ECO:0007669"/>
    <property type="project" value="UniProtKB-SubCell"/>
</dbReference>
<keyword evidence="8" id="KW-1185">Reference proteome</keyword>
<reference evidence="7 8" key="1">
    <citation type="journal article" date="2016" name="G3 (Bethesda)">
        <title>First Draft Assembly and Annotation of the Genome of a California Endemic Oak Quercus lobata Nee (Fagaceae).</title>
        <authorList>
            <person name="Sork V.L."/>
            <person name="Fitz-Gibbon S.T."/>
            <person name="Puiu D."/>
            <person name="Crepeau M."/>
            <person name="Gugger P.F."/>
            <person name="Sherman R."/>
            <person name="Stevens K."/>
            <person name="Langley C.H."/>
            <person name="Pellegrini M."/>
            <person name="Salzberg S.L."/>
        </authorList>
    </citation>
    <scope>NUCLEOTIDE SEQUENCE [LARGE SCALE GENOMIC DNA]</scope>
    <source>
        <strain evidence="7 8">cv. SW786</strain>
    </source>
</reference>
<evidence type="ECO:0008006" key="9">
    <source>
        <dbReference type="Google" id="ProtNLM"/>
    </source>
</evidence>
<keyword evidence="3 6" id="KW-0812">Transmembrane</keyword>
<keyword evidence="4 6" id="KW-1133">Transmembrane helix</keyword>
<dbReference type="GeneID" id="115965501"/>
<protein>
    <recommendedName>
        <fullName evidence="9">Senescence-associated protein</fullName>
    </recommendedName>
</protein>
<dbReference type="OrthoDB" id="672773at2759"/>
<dbReference type="InterPro" id="IPR044991">
    <property type="entry name" value="TET_plant"/>
</dbReference>
<organism evidence="7 8">
    <name type="scientific">Quercus lobata</name>
    <name type="common">Valley oak</name>
    <dbReference type="NCBI Taxonomy" id="97700"/>
    <lineage>
        <taxon>Eukaryota</taxon>
        <taxon>Viridiplantae</taxon>
        <taxon>Streptophyta</taxon>
        <taxon>Embryophyta</taxon>
        <taxon>Tracheophyta</taxon>
        <taxon>Spermatophyta</taxon>
        <taxon>Magnoliopsida</taxon>
        <taxon>eudicotyledons</taxon>
        <taxon>Gunneridae</taxon>
        <taxon>Pentapetalae</taxon>
        <taxon>rosids</taxon>
        <taxon>fabids</taxon>
        <taxon>Fagales</taxon>
        <taxon>Fagaceae</taxon>
        <taxon>Quercus</taxon>
    </lineage>
</organism>
<gene>
    <name evidence="7" type="primary">LOC115965501</name>
</gene>
<dbReference type="InParanoid" id="A0A7N2MQ20"/>
<evidence type="ECO:0000256" key="5">
    <source>
        <dbReference type="ARBA" id="ARBA00023136"/>
    </source>
</evidence>